<dbReference type="EMBL" id="MT932490">
    <property type="protein sequence ID" value="QOQ37962.1"/>
    <property type="molecule type" value="Genomic_DNA"/>
</dbReference>
<sequence>MADTAAEVKQKPQGALKPDEGQSQAAEKSEKKAELKPDEAKKLIEFMEKKYDDHVAKVDSFDDFYHAIYELIQKFCEERGQVQYRIPPREKLQEVYTKHHKAGSGEVKREEFAKMSGELVKRDSFSFGKATTELLMFLFGAPMCALVAKRVLPGLGWLSDDTVIPLATSGAVAFLVHTKKL</sequence>
<dbReference type="PANTHER" id="PTHR37216:SF1">
    <property type="entry name" value="EXPRESSED PROTEIN"/>
    <property type="match status" value="1"/>
</dbReference>
<reference evidence="2" key="1">
    <citation type="submission" date="2020-08" db="EMBL/GenBank/DDBJ databases">
        <title>A wheat cysteine-rich receptor-like kinase confers broad-spectrum resistance against Septoria tritici blotch.</title>
        <authorList>
            <person name="Saintenac C."/>
            <person name="Cambon F."/>
            <person name="Aouini L."/>
            <person name="Verstappen E."/>
            <person name="Ghaffary S.M.T."/>
            <person name="Poucet T."/>
            <person name="Marande W."/>
            <person name="Berges H."/>
            <person name="Xu S."/>
            <person name="Jaouannet M."/>
            <person name="Favery B."/>
            <person name="Alassimone J."/>
            <person name="Sanchez-Vallet A."/>
            <person name="Faris J."/>
            <person name="Kema G."/>
            <person name="Robert O."/>
            <person name="Langin T."/>
        </authorList>
    </citation>
    <scope>NUCLEOTIDE SEQUENCE</scope>
    <source>
        <strain evidence="2">Tae-B-4152_ng-68P12</strain>
    </source>
</reference>
<organism evidence="2">
    <name type="scientific">Triticum aestivum</name>
    <name type="common">Wheat</name>
    <dbReference type="NCBI Taxonomy" id="4565"/>
    <lineage>
        <taxon>Eukaryota</taxon>
        <taxon>Viridiplantae</taxon>
        <taxon>Streptophyta</taxon>
        <taxon>Embryophyta</taxon>
        <taxon>Tracheophyta</taxon>
        <taxon>Spermatophyta</taxon>
        <taxon>Magnoliopsida</taxon>
        <taxon>Liliopsida</taxon>
        <taxon>Poales</taxon>
        <taxon>Poaceae</taxon>
        <taxon>BOP clade</taxon>
        <taxon>Pooideae</taxon>
        <taxon>Triticodae</taxon>
        <taxon>Triticeae</taxon>
        <taxon>Triticinae</taxon>
        <taxon>Triticum</taxon>
    </lineage>
</organism>
<evidence type="ECO:0000256" key="1">
    <source>
        <dbReference type="SAM" id="MobiDB-lite"/>
    </source>
</evidence>
<proteinExistence type="predicted"/>
<dbReference type="InterPro" id="IPR057196">
    <property type="entry name" value="DUF7874"/>
</dbReference>
<dbReference type="Pfam" id="PF25284">
    <property type="entry name" value="DUF7874"/>
    <property type="match status" value="1"/>
</dbReference>
<feature type="compositionally biased region" description="Basic and acidic residues" evidence="1">
    <location>
        <begin position="27"/>
        <end position="36"/>
    </location>
</feature>
<accession>A0A7M1IFD0</accession>
<dbReference type="PANTHER" id="PTHR37216">
    <property type="entry name" value="EXPRESSED PROTEIN"/>
    <property type="match status" value="1"/>
</dbReference>
<feature type="region of interest" description="Disordered" evidence="1">
    <location>
        <begin position="1"/>
        <end position="36"/>
    </location>
</feature>
<name>A0A7M1IFD0_WHEAT</name>
<protein>
    <submittedName>
        <fullName evidence="2">Uncharacterized protein</fullName>
    </submittedName>
</protein>
<feature type="compositionally biased region" description="Basic and acidic residues" evidence="1">
    <location>
        <begin position="1"/>
        <end position="10"/>
    </location>
</feature>
<dbReference type="AlphaFoldDB" id="A0A7M1IFD0"/>
<evidence type="ECO:0000313" key="2">
    <source>
        <dbReference type="EMBL" id="QOQ37962.1"/>
    </source>
</evidence>